<feature type="compositionally biased region" description="Basic and acidic residues" evidence="1">
    <location>
        <begin position="322"/>
        <end position="348"/>
    </location>
</feature>
<feature type="region of interest" description="Disordered" evidence="1">
    <location>
        <begin position="133"/>
        <end position="515"/>
    </location>
</feature>
<keyword evidence="3" id="KW-1185">Reference proteome</keyword>
<evidence type="ECO:0000256" key="1">
    <source>
        <dbReference type="SAM" id="MobiDB-lite"/>
    </source>
</evidence>
<reference evidence="2" key="2">
    <citation type="submission" date="2023-05" db="EMBL/GenBank/DDBJ databases">
        <authorList>
            <consortium name="Lawrence Berkeley National Laboratory"/>
            <person name="Steindorff A."/>
            <person name="Hensen N."/>
            <person name="Bonometti L."/>
            <person name="Westerberg I."/>
            <person name="Brannstrom I.O."/>
            <person name="Guillou S."/>
            <person name="Cros-Aarteil S."/>
            <person name="Calhoun S."/>
            <person name="Haridas S."/>
            <person name="Kuo A."/>
            <person name="Mondo S."/>
            <person name="Pangilinan J."/>
            <person name="Riley R."/>
            <person name="Labutti K."/>
            <person name="Andreopoulos B."/>
            <person name="Lipzen A."/>
            <person name="Chen C."/>
            <person name="Yanf M."/>
            <person name="Daum C."/>
            <person name="Ng V."/>
            <person name="Clum A."/>
            <person name="Ohm R."/>
            <person name="Martin F."/>
            <person name="Silar P."/>
            <person name="Natvig D."/>
            <person name="Lalanne C."/>
            <person name="Gautier V."/>
            <person name="Ament-Velasquez S.L."/>
            <person name="Kruys A."/>
            <person name="Hutchinson M.I."/>
            <person name="Powell A.J."/>
            <person name="Barry K."/>
            <person name="Miller A.N."/>
            <person name="Grigoriev I.V."/>
            <person name="Debuchy R."/>
            <person name="Gladieux P."/>
            <person name="Thoren M.H."/>
            <person name="Johannesson H."/>
        </authorList>
    </citation>
    <scope>NUCLEOTIDE SEQUENCE</scope>
    <source>
        <strain evidence="2">CBS 359.72</strain>
    </source>
</reference>
<organism evidence="2 3">
    <name type="scientific">Corynascus novoguineensis</name>
    <dbReference type="NCBI Taxonomy" id="1126955"/>
    <lineage>
        <taxon>Eukaryota</taxon>
        <taxon>Fungi</taxon>
        <taxon>Dikarya</taxon>
        <taxon>Ascomycota</taxon>
        <taxon>Pezizomycotina</taxon>
        <taxon>Sordariomycetes</taxon>
        <taxon>Sordariomycetidae</taxon>
        <taxon>Sordariales</taxon>
        <taxon>Chaetomiaceae</taxon>
        <taxon>Corynascus</taxon>
    </lineage>
</organism>
<sequence length="620" mass="67055">MDDAARLVSELHDKLSELDGKVAAYQRDMLAEFHKHMDDCLKNYPDDVSSEVSRAIAASLSAGKYPSLKPPTFDAADLPAIDRATRDGRKSPPPFLPHTSGTPKESTRDPHARENEFHGLFTPTYLPLLESNHRTLQSPPMSPQPNADGRAPTLSPGSADRVDDSKEAAVADYQGRPRTARTLTDRSTSSVESSGSDSKTRRSVLRRSSSSTKGSPRRVRFDFEGEEVFPASSSPQQASVLTPAAESGAKPQPEAETPVNATDEDESTAYTGPSLLDVEGEEDVLPKPRKVSSTQALQALSRCPLDEGTTWRLVSPDIEEPPAAKEEGEPAKMNGDKQPEDVLDRPTKTDSQVTIRANGIQPAATSQQLGPPLEESAVYDDEDDAASDEEFLSMPPRRKSSSPTKESPFVSPPTPPVATSKSAASQTDENYATDDESSDPLFDFDEEVGSPASRTQKPQKYLPEAESSDDDSTPGRLRQAARQELRQQQQHQQQAGEPSTSSSSAMRIPPVSPSTALFDHSIGSYMGRSVTAAPIKNPKLYDEIVGMKDVPFLVGSVHDVSEVEAAKLGSYRVSTSVARGIAGAAARSFTERLALEEEMERRRAAGQGGHDEEEEKDSDV</sequence>
<feature type="compositionally biased region" description="Low complexity" evidence="1">
    <location>
        <begin position="476"/>
        <end position="495"/>
    </location>
</feature>
<feature type="region of interest" description="Disordered" evidence="1">
    <location>
        <begin position="84"/>
        <end position="111"/>
    </location>
</feature>
<comment type="caution">
    <text evidence="2">The sequence shown here is derived from an EMBL/GenBank/DDBJ whole genome shotgun (WGS) entry which is preliminary data.</text>
</comment>
<feature type="compositionally biased region" description="Low complexity" evidence="1">
    <location>
        <begin position="187"/>
        <end position="197"/>
    </location>
</feature>
<dbReference type="Proteomes" id="UP001303647">
    <property type="component" value="Unassembled WGS sequence"/>
</dbReference>
<feature type="compositionally biased region" description="Basic and acidic residues" evidence="1">
    <location>
        <begin position="160"/>
        <end position="169"/>
    </location>
</feature>
<feature type="compositionally biased region" description="Acidic residues" evidence="1">
    <location>
        <begin position="611"/>
        <end position="620"/>
    </location>
</feature>
<feature type="compositionally biased region" description="Acidic residues" evidence="1">
    <location>
        <begin position="431"/>
        <end position="448"/>
    </location>
</feature>
<protein>
    <submittedName>
        <fullName evidence="2">Uncharacterized protein</fullName>
    </submittedName>
</protein>
<gene>
    <name evidence="2" type="ORF">C7999DRAFT_10248</name>
</gene>
<feature type="compositionally biased region" description="Polar residues" evidence="1">
    <location>
        <begin position="231"/>
        <end position="240"/>
    </location>
</feature>
<dbReference type="AlphaFoldDB" id="A0AAN7D1Q2"/>
<feature type="compositionally biased region" description="Polar residues" evidence="1">
    <location>
        <begin position="417"/>
        <end position="430"/>
    </location>
</feature>
<accession>A0AAN7D1Q2</accession>
<feature type="compositionally biased region" description="Acidic residues" evidence="1">
    <location>
        <begin position="377"/>
        <end position="391"/>
    </location>
</feature>
<evidence type="ECO:0000313" key="2">
    <source>
        <dbReference type="EMBL" id="KAK4252070.1"/>
    </source>
</evidence>
<reference evidence="2" key="1">
    <citation type="journal article" date="2023" name="Mol. Phylogenet. Evol.">
        <title>Genome-scale phylogeny and comparative genomics of the fungal order Sordariales.</title>
        <authorList>
            <person name="Hensen N."/>
            <person name="Bonometti L."/>
            <person name="Westerberg I."/>
            <person name="Brannstrom I.O."/>
            <person name="Guillou S."/>
            <person name="Cros-Aarteil S."/>
            <person name="Calhoun S."/>
            <person name="Haridas S."/>
            <person name="Kuo A."/>
            <person name="Mondo S."/>
            <person name="Pangilinan J."/>
            <person name="Riley R."/>
            <person name="LaButti K."/>
            <person name="Andreopoulos B."/>
            <person name="Lipzen A."/>
            <person name="Chen C."/>
            <person name="Yan M."/>
            <person name="Daum C."/>
            <person name="Ng V."/>
            <person name="Clum A."/>
            <person name="Steindorff A."/>
            <person name="Ohm R.A."/>
            <person name="Martin F."/>
            <person name="Silar P."/>
            <person name="Natvig D.O."/>
            <person name="Lalanne C."/>
            <person name="Gautier V."/>
            <person name="Ament-Velasquez S.L."/>
            <person name="Kruys A."/>
            <person name="Hutchinson M.I."/>
            <person name="Powell A.J."/>
            <person name="Barry K."/>
            <person name="Miller A.N."/>
            <person name="Grigoriev I.V."/>
            <person name="Debuchy R."/>
            <person name="Gladieux P."/>
            <person name="Hiltunen Thoren M."/>
            <person name="Johannesson H."/>
        </authorList>
    </citation>
    <scope>NUCLEOTIDE SEQUENCE</scope>
    <source>
        <strain evidence="2">CBS 359.72</strain>
    </source>
</reference>
<feature type="compositionally biased region" description="Polar residues" evidence="1">
    <location>
        <begin position="496"/>
        <end position="505"/>
    </location>
</feature>
<name>A0AAN7D1Q2_9PEZI</name>
<evidence type="ECO:0000313" key="3">
    <source>
        <dbReference type="Proteomes" id="UP001303647"/>
    </source>
</evidence>
<feature type="region of interest" description="Disordered" evidence="1">
    <location>
        <begin position="597"/>
        <end position="620"/>
    </location>
</feature>
<proteinExistence type="predicted"/>
<dbReference type="EMBL" id="MU857602">
    <property type="protein sequence ID" value="KAK4252070.1"/>
    <property type="molecule type" value="Genomic_DNA"/>
</dbReference>